<organism evidence="3 4">
    <name type="scientific">Ustilaginoidea virens</name>
    <name type="common">Rice false smut fungus</name>
    <name type="synonym">Villosiclava virens</name>
    <dbReference type="NCBI Taxonomy" id="1159556"/>
    <lineage>
        <taxon>Eukaryota</taxon>
        <taxon>Fungi</taxon>
        <taxon>Dikarya</taxon>
        <taxon>Ascomycota</taxon>
        <taxon>Pezizomycotina</taxon>
        <taxon>Sordariomycetes</taxon>
        <taxon>Hypocreomycetidae</taxon>
        <taxon>Hypocreales</taxon>
        <taxon>Clavicipitaceae</taxon>
        <taxon>Ustilaginoidea</taxon>
    </lineage>
</organism>
<feature type="region of interest" description="Disordered" evidence="1">
    <location>
        <begin position="884"/>
        <end position="922"/>
    </location>
</feature>
<evidence type="ECO:0000313" key="4">
    <source>
        <dbReference type="Proteomes" id="UP000027002"/>
    </source>
</evidence>
<dbReference type="GeneID" id="66062406"/>
<evidence type="ECO:0000256" key="2">
    <source>
        <dbReference type="SAM" id="SignalP"/>
    </source>
</evidence>
<dbReference type="AlphaFoldDB" id="A0A8E5MF53"/>
<feature type="compositionally biased region" description="Low complexity" evidence="1">
    <location>
        <begin position="892"/>
        <end position="901"/>
    </location>
</feature>
<feature type="chain" id="PRO_5034291777" description="Glycoside hydrolase family 43 protein" evidence="2">
    <location>
        <begin position="22"/>
        <end position="922"/>
    </location>
</feature>
<accession>A0A8E5MF53</accession>
<evidence type="ECO:0000313" key="3">
    <source>
        <dbReference type="EMBL" id="QUC17387.1"/>
    </source>
</evidence>
<evidence type="ECO:0008006" key="5">
    <source>
        <dbReference type="Google" id="ProtNLM"/>
    </source>
</evidence>
<evidence type="ECO:0000256" key="1">
    <source>
        <dbReference type="SAM" id="MobiDB-lite"/>
    </source>
</evidence>
<reference evidence="3" key="1">
    <citation type="submission" date="2020-03" db="EMBL/GenBank/DDBJ databases">
        <title>A mixture of massive structural variations and highly conserved coding sequences in Ustilaginoidea virens genome.</title>
        <authorList>
            <person name="Zhang K."/>
            <person name="Zhao Z."/>
            <person name="Zhang Z."/>
            <person name="Li Y."/>
            <person name="Hsiang T."/>
            <person name="Sun W."/>
        </authorList>
    </citation>
    <scope>NUCLEOTIDE SEQUENCE</scope>
    <source>
        <strain evidence="3">UV-8b</strain>
    </source>
</reference>
<name>A0A8E5MF53_USTVR</name>
<dbReference type="EMBL" id="CP072753">
    <property type="protein sequence ID" value="QUC17387.1"/>
    <property type="molecule type" value="Genomic_DNA"/>
</dbReference>
<gene>
    <name evidence="3" type="ORF">UV8b_01628</name>
</gene>
<proteinExistence type="predicted"/>
<sequence>MRSKNLFKAALLSSAVSGGVCSSTDGPADNLGLANGSLKFTTAHFQVELVRDAQVLVSLKLADGSFDFLPRDVLSHRTGNGQYHWGDVTYRYRETGSKLWIDGDSAASRKPVKNLLRGNRGDLTGAELGPSLPSSPLRITRQWSDLSGDLGLTFAIRNHGKKDVELGSLGFPAEFNSIFTGRSAQNMLSTCSLADPYIGMNAGHLRVTPISGTGPALVVTPIGDTPMTAYRNLIEPFFNDTAYGSRTFEGFYEWQVLTKAWAENEWKGAEPWNEPTARVLKPGSSYTFGLRFSLAAGGVRDMDRAVRDSGTPIALGIPGYIIPQGEPAQLVLNAPSDVDYTFTAPGNAVTVTQVKPGTYQVTPRANTFGRVRLTIRYKDGKYQTVHYFVTKAGSTAVADMGKFLTTNAWFKDTSDPFGRAPSFMTYDYVEKKIVLQEERPWIAGLSDEGGVGAYLAVAAKQAIQPNADEIEKLEEFVAQVVIKKIQTEAHAVRKSLFFYEPSQVPGYTYRKDINWDSWSTWNKAEAYSTKRAYNYVHVAALYWSLYRAGRAYPTVLRQQNWNWYLEQAYLTTIRSMQSDVDFNRLGLMGETVFGEILKDLSREGFSEKATKLNESMQSRANQWNAESVPFGVDKLWDSAHQEGVYYWSRHFKLDATASKTLNSVLGYVPTVPHWGWNGNARRYWNNIYAGKMPRIERQIHHYASALNSLVLLSAFRDNSSDTYLLRAGYGGVSGPVSSIHQDGYVAGSFHSHPDTLQWDGITGDYGPGFLGMALGIGTFIVDDKTWGRLVFGGVAQEKDGEVTVRTTDPVRRRVYVGPLNLQLEIDAGIIQSVIYGTSKRSLKLVLTQIPEAASTNEAVLWVSGNWALAGPDAVRRRGGWVVNLEDPPKAPGSNNAGSNNAESKMASQASGGKVHVVELKPQ</sequence>
<keyword evidence="2" id="KW-0732">Signal</keyword>
<dbReference type="Pfam" id="PF18951">
    <property type="entry name" value="DUF5695"/>
    <property type="match status" value="1"/>
</dbReference>
<dbReference type="KEGG" id="uvi:66062406"/>
<keyword evidence="4" id="KW-1185">Reference proteome</keyword>
<protein>
    <recommendedName>
        <fullName evidence="5">Glycoside hydrolase family 43 protein</fullName>
    </recommendedName>
</protein>
<dbReference type="OrthoDB" id="2730619at2759"/>
<dbReference type="RefSeq" id="XP_042995060.1">
    <property type="nucleotide sequence ID" value="XM_043139126.1"/>
</dbReference>
<feature type="signal peptide" evidence="2">
    <location>
        <begin position="1"/>
        <end position="21"/>
    </location>
</feature>
<dbReference type="Proteomes" id="UP000027002">
    <property type="component" value="Chromosome 1"/>
</dbReference>
<dbReference type="InterPro" id="IPR043750">
    <property type="entry name" value="DUF5695"/>
</dbReference>